<dbReference type="Gene3D" id="3.80.10.10">
    <property type="entry name" value="Ribonuclease Inhibitor"/>
    <property type="match status" value="1"/>
</dbReference>
<evidence type="ECO:0000313" key="2">
    <source>
        <dbReference type="Proteomes" id="UP000070444"/>
    </source>
</evidence>
<reference evidence="1 2" key="1">
    <citation type="journal article" date="2015" name="Genome Biol. Evol.">
        <title>Phylogenomic analyses indicate that early fungi evolved digesting cell walls of algal ancestors of land plants.</title>
        <authorList>
            <person name="Chang Y."/>
            <person name="Wang S."/>
            <person name="Sekimoto S."/>
            <person name="Aerts A.L."/>
            <person name="Choi C."/>
            <person name="Clum A."/>
            <person name="LaButti K.M."/>
            <person name="Lindquist E.A."/>
            <person name="Yee Ngan C."/>
            <person name="Ohm R.A."/>
            <person name="Salamov A.A."/>
            <person name="Grigoriev I.V."/>
            <person name="Spatafora J.W."/>
            <person name="Berbee M.L."/>
        </authorList>
    </citation>
    <scope>NUCLEOTIDE SEQUENCE [LARGE SCALE GENOMIC DNA]</scope>
    <source>
        <strain evidence="1 2">NRRL 28638</strain>
    </source>
</reference>
<evidence type="ECO:0008006" key="3">
    <source>
        <dbReference type="Google" id="ProtNLM"/>
    </source>
</evidence>
<sequence length="387" mass="45004">MNSILTHSSLNITTNTNIDWEITILNGIVHEYLNKQELSEISLTTRRIRRKLYPLLFTKLRTNPKVLYSMPNFFQHRDNFDFDRLSYSERYRANKAQIDPFFTQATTELERVAKTCKVLNLDQLRKVCYFLIPITSQFLNLYEIYIYNCYLPFYKLNDILKNLSKLEVLKLDHIILLKSTEESELPNDLGFPPSLKSLIYGNVKLVVNDSPQLHTAEFVYNQIPFYSGIRLDLLPQNIPLLNSLTYSNYNPSQNLIKFLGLNSHLEDLTLSITQLTPSTLSALSSISNLECLKLETNDLSFEVPYITPGFNNPLKLKDLTLILLNSSDFNIAKQFIQLTPNLTKLTIRALNDQLFEEFNYLINTLNYFAKYEDTFGGFNFITRVYTK</sequence>
<dbReference type="Proteomes" id="UP000070444">
    <property type="component" value="Unassembled WGS sequence"/>
</dbReference>
<dbReference type="InterPro" id="IPR032675">
    <property type="entry name" value="LRR_dom_sf"/>
</dbReference>
<dbReference type="AlphaFoldDB" id="A0A137NYD5"/>
<protein>
    <recommendedName>
        <fullName evidence="3">RNI-like protein</fullName>
    </recommendedName>
</protein>
<proteinExistence type="predicted"/>
<dbReference type="EMBL" id="KQ964617">
    <property type="protein sequence ID" value="KXN67722.1"/>
    <property type="molecule type" value="Genomic_DNA"/>
</dbReference>
<gene>
    <name evidence="1" type="ORF">CONCODRAFT_10174</name>
</gene>
<dbReference type="SUPFAM" id="SSF52047">
    <property type="entry name" value="RNI-like"/>
    <property type="match status" value="1"/>
</dbReference>
<organism evidence="1 2">
    <name type="scientific">Conidiobolus coronatus (strain ATCC 28846 / CBS 209.66 / NRRL 28638)</name>
    <name type="common">Delacroixia coronata</name>
    <dbReference type="NCBI Taxonomy" id="796925"/>
    <lineage>
        <taxon>Eukaryota</taxon>
        <taxon>Fungi</taxon>
        <taxon>Fungi incertae sedis</taxon>
        <taxon>Zoopagomycota</taxon>
        <taxon>Entomophthoromycotina</taxon>
        <taxon>Entomophthoromycetes</taxon>
        <taxon>Entomophthorales</taxon>
        <taxon>Ancylistaceae</taxon>
        <taxon>Conidiobolus</taxon>
    </lineage>
</organism>
<accession>A0A137NYD5</accession>
<name>A0A137NYD5_CONC2</name>
<dbReference type="OrthoDB" id="983341at2759"/>
<keyword evidence="2" id="KW-1185">Reference proteome</keyword>
<evidence type="ECO:0000313" key="1">
    <source>
        <dbReference type="EMBL" id="KXN67722.1"/>
    </source>
</evidence>